<dbReference type="AlphaFoldDB" id="A0A067SQP5"/>
<evidence type="ECO:0000313" key="2">
    <source>
        <dbReference type="EMBL" id="KDR73221.1"/>
    </source>
</evidence>
<feature type="domain" description="Reverse transcriptase zinc-binding" evidence="1">
    <location>
        <begin position="5"/>
        <end position="47"/>
    </location>
</feature>
<accession>A0A067SQP5</accession>
<sequence>LYQLRTGHVPLAKYLHRIGKAESPRCPCCRQEDETVHHYLMRCQAHRRARDTMVHEAGRTATRMSDLLSRKELLPALFKFIAASGRLRSVFG</sequence>
<proteinExistence type="predicted"/>
<dbReference type="STRING" id="685588.A0A067SQP5"/>
<organism evidence="2 3">
    <name type="scientific">Galerina marginata (strain CBS 339.88)</name>
    <dbReference type="NCBI Taxonomy" id="685588"/>
    <lineage>
        <taxon>Eukaryota</taxon>
        <taxon>Fungi</taxon>
        <taxon>Dikarya</taxon>
        <taxon>Basidiomycota</taxon>
        <taxon>Agaricomycotina</taxon>
        <taxon>Agaricomycetes</taxon>
        <taxon>Agaricomycetidae</taxon>
        <taxon>Agaricales</taxon>
        <taxon>Agaricineae</taxon>
        <taxon>Strophariaceae</taxon>
        <taxon>Galerina</taxon>
    </lineage>
</organism>
<dbReference type="HOGENOM" id="CLU_146165_1_0_1"/>
<dbReference type="Pfam" id="PF13966">
    <property type="entry name" value="zf-RVT"/>
    <property type="match status" value="1"/>
</dbReference>
<name>A0A067SQP5_GALM3</name>
<evidence type="ECO:0000313" key="3">
    <source>
        <dbReference type="Proteomes" id="UP000027222"/>
    </source>
</evidence>
<evidence type="ECO:0000259" key="1">
    <source>
        <dbReference type="Pfam" id="PF13966"/>
    </source>
</evidence>
<dbReference type="Proteomes" id="UP000027222">
    <property type="component" value="Unassembled WGS sequence"/>
</dbReference>
<reference evidence="3" key="1">
    <citation type="journal article" date="2014" name="Proc. Natl. Acad. Sci. U.S.A.">
        <title>Extensive sampling of basidiomycete genomes demonstrates inadequacy of the white-rot/brown-rot paradigm for wood decay fungi.</title>
        <authorList>
            <person name="Riley R."/>
            <person name="Salamov A.A."/>
            <person name="Brown D.W."/>
            <person name="Nagy L.G."/>
            <person name="Floudas D."/>
            <person name="Held B.W."/>
            <person name="Levasseur A."/>
            <person name="Lombard V."/>
            <person name="Morin E."/>
            <person name="Otillar R."/>
            <person name="Lindquist E.A."/>
            <person name="Sun H."/>
            <person name="LaButti K.M."/>
            <person name="Schmutz J."/>
            <person name="Jabbour D."/>
            <person name="Luo H."/>
            <person name="Baker S.E."/>
            <person name="Pisabarro A.G."/>
            <person name="Walton J.D."/>
            <person name="Blanchette R.A."/>
            <person name="Henrissat B."/>
            <person name="Martin F."/>
            <person name="Cullen D."/>
            <person name="Hibbett D.S."/>
            <person name="Grigoriev I.V."/>
        </authorList>
    </citation>
    <scope>NUCLEOTIDE SEQUENCE [LARGE SCALE GENOMIC DNA]</scope>
    <source>
        <strain evidence="3">CBS 339.88</strain>
    </source>
</reference>
<keyword evidence="3" id="KW-1185">Reference proteome</keyword>
<dbReference type="EMBL" id="KL142386">
    <property type="protein sequence ID" value="KDR73221.1"/>
    <property type="molecule type" value="Genomic_DNA"/>
</dbReference>
<protein>
    <recommendedName>
        <fullName evidence="1">Reverse transcriptase zinc-binding domain-containing protein</fullName>
    </recommendedName>
</protein>
<feature type="non-terminal residue" evidence="2">
    <location>
        <position position="92"/>
    </location>
</feature>
<feature type="non-terminal residue" evidence="2">
    <location>
        <position position="1"/>
    </location>
</feature>
<dbReference type="OrthoDB" id="3267074at2759"/>
<gene>
    <name evidence="2" type="ORF">GALMADRAFT_32825</name>
</gene>
<dbReference type="InterPro" id="IPR026960">
    <property type="entry name" value="RVT-Znf"/>
</dbReference>